<evidence type="ECO:0000313" key="2">
    <source>
        <dbReference type="EnsemblProtists" id="EOD34905"/>
    </source>
</evidence>
<organism evidence="2 3">
    <name type="scientific">Emiliania huxleyi (strain CCMP1516)</name>
    <dbReference type="NCBI Taxonomy" id="280463"/>
    <lineage>
        <taxon>Eukaryota</taxon>
        <taxon>Haptista</taxon>
        <taxon>Haptophyta</taxon>
        <taxon>Prymnesiophyceae</taxon>
        <taxon>Isochrysidales</taxon>
        <taxon>Noelaerhabdaceae</taxon>
        <taxon>Emiliania</taxon>
    </lineage>
</organism>
<accession>A0A0D3KGM0</accession>
<dbReference type="KEGG" id="ehx:EMIHUDRAFT_447059"/>
<feature type="chain" id="PRO_5044053656" evidence="1">
    <location>
        <begin position="19"/>
        <end position="157"/>
    </location>
</feature>
<dbReference type="AlphaFoldDB" id="A0A0D3KGM0"/>
<keyword evidence="3" id="KW-1185">Reference proteome</keyword>
<keyword evidence="1" id="KW-0732">Signal</keyword>
<evidence type="ECO:0000256" key="1">
    <source>
        <dbReference type="SAM" id="SignalP"/>
    </source>
</evidence>
<dbReference type="HOGENOM" id="CLU_1681201_0_0_1"/>
<evidence type="ECO:0000313" key="3">
    <source>
        <dbReference type="Proteomes" id="UP000013827"/>
    </source>
</evidence>
<sequence length="157" mass="16265">MAWWLLGVALSFAPRPDPGPEGCIAHGGYPVTATGVGQWACKFPCGEEWTKCPIGGTGPSPPCPADSPTASFAVPSDACEKKCRDYIEPICAAVGFTAACFSQPDPPGVDIEHSMFLNLEAQCLTGGGGHGAAPPTLAAEKGLDQSTAVYQVYPPIW</sequence>
<name>A0A0D3KGM0_EMIH1</name>
<dbReference type="PaxDb" id="2903-EOD25239"/>
<protein>
    <submittedName>
        <fullName evidence="2">Uncharacterized protein</fullName>
    </submittedName>
</protein>
<proteinExistence type="predicted"/>
<dbReference type="KEGG" id="ehx:EMIHUDRAFT_435308"/>
<dbReference type="GeneID" id="17270785"/>
<dbReference type="EnsemblProtists" id="EOD25239">
    <property type="protein sequence ID" value="EOD25239"/>
    <property type="gene ID" value="EMIHUDRAFT_435308"/>
</dbReference>
<dbReference type="GeneID" id="17280177"/>
<reference evidence="2" key="2">
    <citation type="submission" date="2024-10" db="UniProtKB">
        <authorList>
            <consortium name="EnsemblProtists"/>
        </authorList>
    </citation>
    <scope>IDENTIFICATION</scope>
</reference>
<dbReference type="Proteomes" id="UP000013827">
    <property type="component" value="Unassembled WGS sequence"/>
</dbReference>
<feature type="signal peptide" evidence="1">
    <location>
        <begin position="1"/>
        <end position="18"/>
    </location>
</feature>
<dbReference type="RefSeq" id="XP_005777668.1">
    <property type="nucleotide sequence ID" value="XM_005777611.1"/>
</dbReference>
<dbReference type="RefSeq" id="XP_005787334.1">
    <property type="nucleotide sequence ID" value="XM_005787277.1"/>
</dbReference>
<reference evidence="3" key="1">
    <citation type="journal article" date="2013" name="Nature">
        <title>Pan genome of the phytoplankton Emiliania underpins its global distribution.</title>
        <authorList>
            <person name="Read B.A."/>
            <person name="Kegel J."/>
            <person name="Klute M.J."/>
            <person name="Kuo A."/>
            <person name="Lefebvre S.C."/>
            <person name="Maumus F."/>
            <person name="Mayer C."/>
            <person name="Miller J."/>
            <person name="Monier A."/>
            <person name="Salamov A."/>
            <person name="Young J."/>
            <person name="Aguilar M."/>
            <person name="Claverie J.M."/>
            <person name="Frickenhaus S."/>
            <person name="Gonzalez K."/>
            <person name="Herman E.K."/>
            <person name="Lin Y.C."/>
            <person name="Napier J."/>
            <person name="Ogata H."/>
            <person name="Sarno A.F."/>
            <person name="Shmutz J."/>
            <person name="Schroeder D."/>
            <person name="de Vargas C."/>
            <person name="Verret F."/>
            <person name="von Dassow P."/>
            <person name="Valentin K."/>
            <person name="Van de Peer Y."/>
            <person name="Wheeler G."/>
            <person name="Dacks J.B."/>
            <person name="Delwiche C.F."/>
            <person name="Dyhrman S.T."/>
            <person name="Glockner G."/>
            <person name="John U."/>
            <person name="Richards T."/>
            <person name="Worden A.Z."/>
            <person name="Zhang X."/>
            <person name="Grigoriev I.V."/>
            <person name="Allen A.E."/>
            <person name="Bidle K."/>
            <person name="Borodovsky M."/>
            <person name="Bowler C."/>
            <person name="Brownlee C."/>
            <person name="Cock J.M."/>
            <person name="Elias M."/>
            <person name="Gladyshev V.N."/>
            <person name="Groth M."/>
            <person name="Guda C."/>
            <person name="Hadaegh A."/>
            <person name="Iglesias-Rodriguez M.D."/>
            <person name="Jenkins J."/>
            <person name="Jones B.M."/>
            <person name="Lawson T."/>
            <person name="Leese F."/>
            <person name="Lindquist E."/>
            <person name="Lobanov A."/>
            <person name="Lomsadze A."/>
            <person name="Malik S.B."/>
            <person name="Marsh M.E."/>
            <person name="Mackinder L."/>
            <person name="Mock T."/>
            <person name="Mueller-Roeber B."/>
            <person name="Pagarete A."/>
            <person name="Parker M."/>
            <person name="Probert I."/>
            <person name="Quesneville H."/>
            <person name="Raines C."/>
            <person name="Rensing S.A."/>
            <person name="Riano-Pachon D.M."/>
            <person name="Richier S."/>
            <person name="Rokitta S."/>
            <person name="Shiraiwa Y."/>
            <person name="Soanes D.M."/>
            <person name="van der Giezen M."/>
            <person name="Wahlund T.M."/>
            <person name="Williams B."/>
            <person name="Wilson W."/>
            <person name="Wolfe G."/>
            <person name="Wurch L.L."/>
        </authorList>
    </citation>
    <scope>NUCLEOTIDE SEQUENCE</scope>
</reference>
<dbReference type="EnsemblProtists" id="EOD34905">
    <property type="protein sequence ID" value="EOD34905"/>
    <property type="gene ID" value="EMIHUDRAFT_447059"/>
</dbReference>